<dbReference type="PIRSF" id="PIRSF000350">
    <property type="entry name" value="Mercury_reductase_MerA"/>
    <property type="match status" value="1"/>
</dbReference>
<dbReference type="FunFam" id="3.30.390.30:FF:000001">
    <property type="entry name" value="Dihydrolipoyl dehydrogenase"/>
    <property type="match status" value="1"/>
</dbReference>
<proteinExistence type="inferred from homology"/>
<keyword evidence="7 10" id="KW-0676">Redox-active center</keyword>
<dbReference type="InterPro" id="IPR012999">
    <property type="entry name" value="Pyr_OxRdtase_I_AS"/>
</dbReference>
<feature type="binding site" evidence="8">
    <location>
        <position position="263"/>
    </location>
    <ligand>
        <name>NAD(+)</name>
        <dbReference type="ChEBI" id="CHEBI:57540"/>
    </ligand>
</feature>
<keyword evidence="5 10" id="KW-0560">Oxidoreductase</keyword>
<dbReference type="InterPro" id="IPR016156">
    <property type="entry name" value="FAD/NAD-linked_Rdtase_dimer_sf"/>
</dbReference>
<keyword evidence="8" id="KW-0520">NAD</keyword>
<accession>V4TEL2</accession>
<evidence type="ECO:0000256" key="4">
    <source>
        <dbReference type="ARBA" id="ARBA00022857"/>
    </source>
</evidence>
<keyword evidence="6" id="KW-1015">Disulfide bond</keyword>
<dbReference type="GO" id="GO:0016152">
    <property type="term" value="F:mercury (II) reductase (NADP+) activity"/>
    <property type="evidence" value="ECO:0007669"/>
    <property type="project" value="UniProtKB-EC"/>
</dbReference>
<dbReference type="eggNOG" id="COG1249">
    <property type="taxonomic scope" value="Bacteria"/>
</dbReference>
<dbReference type="PRINTS" id="PR00368">
    <property type="entry name" value="FADPNR"/>
</dbReference>
<feature type="binding site" evidence="8">
    <location>
        <position position="197"/>
    </location>
    <ligand>
        <name>NAD(+)</name>
        <dbReference type="ChEBI" id="CHEBI:57540"/>
    </ligand>
</feature>
<dbReference type="Gene3D" id="3.50.50.60">
    <property type="entry name" value="FAD/NAD(P)-binding domain"/>
    <property type="match status" value="2"/>
</dbReference>
<dbReference type="EC" id="1.16.1.1" evidence="13"/>
<evidence type="ECO:0000256" key="3">
    <source>
        <dbReference type="ARBA" id="ARBA00022827"/>
    </source>
</evidence>
<feature type="binding site" evidence="8">
    <location>
        <begin position="137"/>
        <end position="139"/>
    </location>
    <ligand>
        <name>FAD</name>
        <dbReference type="ChEBI" id="CHEBI:57692"/>
    </ligand>
</feature>
<dbReference type="InterPro" id="IPR023753">
    <property type="entry name" value="FAD/NAD-binding_dom"/>
</dbReference>
<dbReference type="PANTHER" id="PTHR43014:SF2">
    <property type="entry name" value="MERCURIC REDUCTASE"/>
    <property type="match status" value="1"/>
</dbReference>
<evidence type="ECO:0000313" key="14">
    <source>
        <dbReference type="Proteomes" id="UP000017819"/>
    </source>
</evidence>
<dbReference type="InterPro" id="IPR001100">
    <property type="entry name" value="Pyr_nuc-diS_OxRdtase"/>
</dbReference>
<protein>
    <submittedName>
        <fullName evidence="13">Mercuric ion reductase</fullName>
        <ecNumber evidence="13">1.16.1.1</ecNumber>
    </submittedName>
</protein>
<feature type="disulfide bond" description="Redox-active" evidence="9">
    <location>
        <begin position="44"/>
        <end position="49"/>
    </location>
</feature>
<dbReference type="Pfam" id="PF07992">
    <property type="entry name" value="Pyr_redox_2"/>
    <property type="match status" value="1"/>
</dbReference>
<evidence type="ECO:0000256" key="2">
    <source>
        <dbReference type="ARBA" id="ARBA00022630"/>
    </source>
</evidence>
<evidence type="ECO:0000256" key="6">
    <source>
        <dbReference type="ARBA" id="ARBA00023157"/>
    </source>
</evidence>
<dbReference type="SUPFAM" id="SSF51905">
    <property type="entry name" value="FAD/NAD(P)-binding domain"/>
    <property type="match status" value="1"/>
</dbReference>
<dbReference type="GO" id="GO:0003955">
    <property type="term" value="F:NAD(P)H dehydrogenase (quinone) activity"/>
    <property type="evidence" value="ECO:0007669"/>
    <property type="project" value="TreeGrafter"/>
</dbReference>
<evidence type="ECO:0000256" key="1">
    <source>
        <dbReference type="ARBA" id="ARBA00007532"/>
    </source>
</evidence>
<evidence type="ECO:0000256" key="9">
    <source>
        <dbReference type="PIRSR" id="PIRSR000350-4"/>
    </source>
</evidence>
<evidence type="ECO:0000256" key="8">
    <source>
        <dbReference type="PIRSR" id="PIRSR000350-3"/>
    </source>
</evidence>
<evidence type="ECO:0000256" key="7">
    <source>
        <dbReference type="ARBA" id="ARBA00023284"/>
    </source>
</evidence>
<comment type="similarity">
    <text evidence="1 10">Belongs to the class-I pyridine nucleotide-disulfide oxidoreductase family.</text>
</comment>
<evidence type="ECO:0000313" key="13">
    <source>
        <dbReference type="EMBL" id="ESR24633.1"/>
    </source>
</evidence>
<dbReference type="SUPFAM" id="SSF55424">
    <property type="entry name" value="FAD/NAD-linked reductases, dimerisation (C-terminal) domain"/>
    <property type="match status" value="1"/>
</dbReference>
<dbReference type="Gene3D" id="3.30.390.30">
    <property type="match status" value="1"/>
</dbReference>
<comment type="cofactor">
    <cofactor evidence="8">
        <name>FAD</name>
        <dbReference type="ChEBI" id="CHEBI:57692"/>
    </cofactor>
    <text evidence="8">Binds 1 FAD per subunit.</text>
</comment>
<evidence type="ECO:0000256" key="10">
    <source>
        <dbReference type="RuleBase" id="RU003691"/>
    </source>
</evidence>
<feature type="binding site" evidence="8">
    <location>
        <position position="303"/>
    </location>
    <ligand>
        <name>FAD</name>
        <dbReference type="ChEBI" id="CHEBI:57692"/>
    </ligand>
</feature>
<dbReference type="InterPro" id="IPR004099">
    <property type="entry name" value="Pyr_nucl-diS_OxRdtase_dimer"/>
</dbReference>
<dbReference type="OrthoDB" id="9777423at2"/>
<evidence type="ECO:0000256" key="5">
    <source>
        <dbReference type="ARBA" id="ARBA00023002"/>
    </source>
</evidence>
<feature type="domain" description="Pyridine nucleotide-disulphide oxidoreductase dimerisation" evidence="11">
    <location>
        <begin position="339"/>
        <end position="446"/>
    </location>
</feature>
<dbReference type="PROSITE" id="PS00076">
    <property type="entry name" value="PYRIDINE_REDOX_1"/>
    <property type="match status" value="1"/>
</dbReference>
<dbReference type="EMBL" id="AWXZ01000030">
    <property type="protein sequence ID" value="ESR24633.1"/>
    <property type="molecule type" value="Genomic_DNA"/>
</dbReference>
<dbReference type="STRING" id="631454.N177_2313"/>
<reference evidence="13 14" key="1">
    <citation type="journal article" date="2014" name="Genome Announc.">
        <title>Draft Genome Sequence of Lutibaculum baratangense Strain AMV1T, Isolated from a Mud Volcano in Andamans, India.</title>
        <authorList>
            <person name="Singh A."/>
            <person name="Sreenivas A."/>
            <person name="Sathyanarayana Reddy G."/>
            <person name="Pinnaka A.K."/>
            <person name="Shivaji S."/>
        </authorList>
    </citation>
    <scope>NUCLEOTIDE SEQUENCE [LARGE SCALE GENOMIC DNA]</scope>
    <source>
        <strain evidence="13 14">AMV1</strain>
    </source>
</reference>
<organism evidence="13 14">
    <name type="scientific">Lutibaculum baratangense AMV1</name>
    <dbReference type="NCBI Taxonomy" id="631454"/>
    <lineage>
        <taxon>Bacteria</taxon>
        <taxon>Pseudomonadati</taxon>
        <taxon>Pseudomonadota</taxon>
        <taxon>Alphaproteobacteria</taxon>
        <taxon>Hyphomicrobiales</taxon>
        <taxon>Tepidamorphaceae</taxon>
        <taxon>Lutibaculum</taxon>
    </lineage>
</organism>
<dbReference type="GO" id="GO:0050660">
    <property type="term" value="F:flavin adenine dinucleotide binding"/>
    <property type="evidence" value="ECO:0007669"/>
    <property type="project" value="TreeGrafter"/>
</dbReference>
<dbReference type="Proteomes" id="UP000017819">
    <property type="component" value="Unassembled WGS sequence"/>
</dbReference>
<dbReference type="GO" id="GO:0016668">
    <property type="term" value="F:oxidoreductase activity, acting on a sulfur group of donors, NAD(P) as acceptor"/>
    <property type="evidence" value="ECO:0007669"/>
    <property type="project" value="InterPro"/>
</dbReference>
<gene>
    <name evidence="13" type="ORF">N177_2313</name>
</gene>
<keyword evidence="14" id="KW-1185">Reference proteome</keyword>
<keyword evidence="4" id="KW-0521">NADP</keyword>
<comment type="caution">
    <text evidence="13">The sequence shown here is derived from an EMBL/GenBank/DDBJ whole genome shotgun (WGS) entry which is preliminary data.</text>
</comment>
<evidence type="ECO:0000259" key="12">
    <source>
        <dbReference type="Pfam" id="PF07992"/>
    </source>
</evidence>
<feature type="binding site" evidence="8">
    <location>
        <position position="53"/>
    </location>
    <ligand>
        <name>FAD</name>
        <dbReference type="ChEBI" id="CHEBI:57692"/>
    </ligand>
</feature>
<dbReference type="AlphaFoldDB" id="V4TEL2"/>
<dbReference type="PATRIC" id="fig|631454.5.peg.2281"/>
<feature type="domain" description="FAD/NAD(P)-binding" evidence="12">
    <location>
        <begin position="8"/>
        <end position="317"/>
    </location>
</feature>
<sequence length="473" mass="50641">MAGAINCDVCIIGAGSAGLSAAAGLAQLGLETVLIESGEMGGDCLNTGCVPSKALLSLAKRRHVAAGVHPAEVEPAPREAINAYVSETIAAIAPHDSQERFEGMGVTVIRECARFESPTRVMAGDTAVEAKRFVIATGSSAAIPPIAGLEPGRVLTNETIFSLEETPEHLVVIGGGPIGLEMAQAHRRLGSRVTVLEMRTVLPKDDPELVDVVRRCLKAEGIEILENVEVRSVEHLPGGHRVRLSMEGAEHQVAGSHLLVAAGRKVNVDGLGLEAAGVEYDRKGIRTDRRLRTSRKHIHAIGDVAGGPQFTHVAGYHAGILVRNIAFRIPAKVDYDALPWVTYTDPELAHVGLTLEAARERHGDGVRSFTHAFTGLDRAVAERRREGLLKVVARPDGRILGCSIVGPGAGELIALWGLAISRKLKLKALTDVIFPYPTISEVSRQAAGEWYKPSLFNDRTRRLVSLLQRLPGF</sequence>
<name>V4TEL2_9HYPH</name>
<dbReference type="PRINTS" id="PR00411">
    <property type="entry name" value="PNDRDTASEI"/>
</dbReference>
<feature type="binding site" evidence="8">
    <location>
        <begin position="174"/>
        <end position="181"/>
    </location>
    <ligand>
        <name>NAD(+)</name>
        <dbReference type="ChEBI" id="CHEBI:57540"/>
    </ligand>
</feature>
<dbReference type="PANTHER" id="PTHR43014">
    <property type="entry name" value="MERCURIC REDUCTASE"/>
    <property type="match status" value="1"/>
</dbReference>
<evidence type="ECO:0000259" key="11">
    <source>
        <dbReference type="Pfam" id="PF02852"/>
    </source>
</evidence>
<dbReference type="RefSeq" id="WP_023432442.1">
    <property type="nucleotide sequence ID" value="NZ_AWXZ01000030.1"/>
</dbReference>
<dbReference type="InterPro" id="IPR036188">
    <property type="entry name" value="FAD/NAD-bd_sf"/>
</dbReference>
<keyword evidence="3 8" id="KW-0274">FAD</keyword>
<keyword evidence="2 10" id="KW-0285">Flavoprotein</keyword>
<keyword evidence="8" id="KW-0547">Nucleotide-binding</keyword>
<dbReference type="Pfam" id="PF02852">
    <property type="entry name" value="Pyr_redox_dim"/>
    <property type="match status" value="1"/>
</dbReference>